<proteinExistence type="predicted"/>
<dbReference type="Proteomes" id="UP000367825">
    <property type="component" value="Unassembled WGS sequence"/>
</dbReference>
<reference evidence="2 3" key="1">
    <citation type="submission" date="2019-08" db="EMBL/GenBank/DDBJ databases">
        <authorList>
            <person name="Peeters C."/>
        </authorList>
    </citation>
    <scope>NUCLEOTIDE SEQUENCE [LARGE SCALE GENOMIC DNA]</scope>
    <source>
        <strain evidence="2 3">LMG 31109</strain>
    </source>
</reference>
<dbReference type="EMBL" id="CABPSC010000001">
    <property type="protein sequence ID" value="VVD64165.1"/>
    <property type="molecule type" value="Genomic_DNA"/>
</dbReference>
<name>A0A5E4RM22_9BURK</name>
<accession>A0A5E4RM22</accession>
<dbReference type="AlphaFoldDB" id="A0A5E4RM22"/>
<feature type="region of interest" description="Disordered" evidence="1">
    <location>
        <begin position="1"/>
        <end position="54"/>
    </location>
</feature>
<sequence>MMGVMGMMGAAGAAGETRTRGRPPVSSEVSRVHARPAETVPHAITESRRCGAPG</sequence>
<protein>
    <submittedName>
        <fullName evidence="2">Uncharacterized protein</fullName>
    </submittedName>
</protein>
<gene>
    <name evidence="2" type="ORF">PNO31109_00254</name>
</gene>
<evidence type="ECO:0000313" key="3">
    <source>
        <dbReference type="Proteomes" id="UP000367825"/>
    </source>
</evidence>
<organism evidence="2 3">
    <name type="scientific">Pandoraea nosoerga</name>
    <dbReference type="NCBI Taxonomy" id="2508296"/>
    <lineage>
        <taxon>Bacteria</taxon>
        <taxon>Pseudomonadati</taxon>
        <taxon>Pseudomonadota</taxon>
        <taxon>Betaproteobacteria</taxon>
        <taxon>Burkholderiales</taxon>
        <taxon>Burkholderiaceae</taxon>
        <taxon>Pandoraea</taxon>
    </lineage>
</organism>
<evidence type="ECO:0000313" key="2">
    <source>
        <dbReference type="EMBL" id="VVD64165.1"/>
    </source>
</evidence>
<feature type="compositionally biased region" description="Basic and acidic residues" evidence="1">
    <location>
        <begin position="45"/>
        <end position="54"/>
    </location>
</feature>
<feature type="compositionally biased region" description="Low complexity" evidence="1">
    <location>
        <begin position="1"/>
        <end position="15"/>
    </location>
</feature>
<keyword evidence="3" id="KW-1185">Reference proteome</keyword>
<evidence type="ECO:0000256" key="1">
    <source>
        <dbReference type="SAM" id="MobiDB-lite"/>
    </source>
</evidence>